<evidence type="ECO:0000256" key="1">
    <source>
        <dbReference type="SAM" id="Coils"/>
    </source>
</evidence>
<dbReference type="Pfam" id="PF05164">
    <property type="entry name" value="ZapA"/>
    <property type="match status" value="1"/>
</dbReference>
<dbReference type="RefSeq" id="WP_132461282.1">
    <property type="nucleotide sequence ID" value="NZ_SLXP01000003.1"/>
</dbReference>
<organism evidence="2 3">
    <name type="scientific">Rhodovulum marinum</name>
    <dbReference type="NCBI Taxonomy" id="320662"/>
    <lineage>
        <taxon>Bacteria</taxon>
        <taxon>Pseudomonadati</taxon>
        <taxon>Pseudomonadota</taxon>
        <taxon>Alphaproteobacteria</taxon>
        <taxon>Rhodobacterales</taxon>
        <taxon>Paracoccaceae</taxon>
        <taxon>Rhodovulum</taxon>
    </lineage>
</organism>
<dbReference type="Gene3D" id="3.30.160.880">
    <property type="entry name" value="Cell division protein ZapA protomer, N-terminal domain"/>
    <property type="match status" value="1"/>
</dbReference>
<keyword evidence="2" id="KW-0131">Cell cycle</keyword>
<reference evidence="2 3" key="1">
    <citation type="submission" date="2019-03" db="EMBL/GenBank/DDBJ databases">
        <title>Genomic Encyclopedia of Type Strains, Phase IV (KMG-IV): sequencing the most valuable type-strain genomes for metagenomic binning, comparative biology and taxonomic classification.</title>
        <authorList>
            <person name="Goeker M."/>
        </authorList>
    </citation>
    <scope>NUCLEOTIDE SEQUENCE [LARGE SCALE GENOMIC DNA]</scope>
    <source>
        <strain evidence="2 3">DSM 18063</strain>
    </source>
</reference>
<protein>
    <submittedName>
        <fullName evidence="2">Cell division protein ZapA</fullName>
    </submittedName>
</protein>
<keyword evidence="3" id="KW-1185">Reference proteome</keyword>
<dbReference type="EMBL" id="SLXP01000003">
    <property type="protein sequence ID" value="TCP42132.1"/>
    <property type="molecule type" value="Genomic_DNA"/>
</dbReference>
<gene>
    <name evidence="2" type="ORF">EV662_10337</name>
</gene>
<dbReference type="AlphaFoldDB" id="A0A4R2Q0L8"/>
<dbReference type="GO" id="GO:0051301">
    <property type="term" value="P:cell division"/>
    <property type="evidence" value="ECO:0007669"/>
    <property type="project" value="UniProtKB-KW"/>
</dbReference>
<comment type="caution">
    <text evidence="2">The sequence shown here is derived from an EMBL/GenBank/DDBJ whole genome shotgun (WGS) entry which is preliminary data.</text>
</comment>
<dbReference type="InterPro" id="IPR042233">
    <property type="entry name" value="Cell_div_ZapA_N"/>
</dbReference>
<proteinExistence type="predicted"/>
<evidence type="ECO:0000313" key="3">
    <source>
        <dbReference type="Proteomes" id="UP000294835"/>
    </source>
</evidence>
<evidence type="ECO:0000313" key="2">
    <source>
        <dbReference type="EMBL" id="TCP42132.1"/>
    </source>
</evidence>
<keyword evidence="1" id="KW-0175">Coiled coil</keyword>
<accession>A0A4R2Q0L8</accession>
<feature type="coiled-coil region" evidence="1">
    <location>
        <begin position="63"/>
        <end position="90"/>
    </location>
</feature>
<dbReference type="SUPFAM" id="SSF102829">
    <property type="entry name" value="Cell division protein ZapA-like"/>
    <property type="match status" value="1"/>
</dbReference>
<dbReference type="InterPro" id="IPR036192">
    <property type="entry name" value="Cell_div_ZapA-like_sf"/>
</dbReference>
<dbReference type="Proteomes" id="UP000294835">
    <property type="component" value="Unassembled WGS sequence"/>
</dbReference>
<dbReference type="OrthoDB" id="9797575at2"/>
<sequence>MPNVEVMIGGRSFEVACQSGEEPFLEAAARALDGEASVLLSQGGHLPESRMLLMSGLMLADKTVGLEERLRGLESKLAAAEAKIAELEGAPAPAPERVEVPVIPPSVTETLAELAARAESLADTVEEKVLGAAGG</sequence>
<dbReference type="InterPro" id="IPR007838">
    <property type="entry name" value="Cell_div_ZapA-like"/>
</dbReference>
<keyword evidence="2" id="KW-0132">Cell division</keyword>
<name>A0A4R2Q0L8_9RHOB</name>